<dbReference type="RefSeq" id="WP_131725212.1">
    <property type="nucleotide sequence ID" value="NZ_CWKH01000003.1"/>
</dbReference>
<keyword evidence="2" id="KW-1185">Reference proteome</keyword>
<dbReference type="OrthoDB" id="4624979at2"/>
<evidence type="ECO:0000313" key="1">
    <source>
        <dbReference type="EMBL" id="CRZ18544.1"/>
    </source>
</evidence>
<proteinExistence type="predicted"/>
<reference evidence="2" key="1">
    <citation type="submission" date="2015-07" db="EMBL/GenBank/DDBJ databases">
        <authorList>
            <person name="Urmite Genomes"/>
        </authorList>
    </citation>
    <scope>NUCLEOTIDE SEQUENCE [LARGE SCALE GENOMIC DNA]</scope>
    <source>
        <strain evidence="2">type strain: ATCC 49404</strain>
    </source>
</reference>
<gene>
    <name evidence="1" type="ORF">BN2156_05448</name>
</gene>
<evidence type="ECO:0000313" key="2">
    <source>
        <dbReference type="Proteomes" id="UP000199147"/>
    </source>
</evidence>
<dbReference type="AlphaFoldDB" id="A0A0H5SAW8"/>
<accession>A0A0H5SAW8</accession>
<protein>
    <submittedName>
        <fullName evidence="1">Uncharacterized protein</fullName>
    </submittedName>
</protein>
<dbReference type="Proteomes" id="UP000199147">
    <property type="component" value="Unassembled WGS sequence"/>
</dbReference>
<name>A0A0H5SAW8_9MYCO</name>
<dbReference type="EMBL" id="CWKH01000003">
    <property type="protein sequence ID" value="CRZ18544.1"/>
    <property type="molecule type" value="Genomic_DNA"/>
</dbReference>
<sequence precursor="true">MAKHRKISERSVRGRTLVGGILAGGALAMTGPAGMALAVPTNTGNPSADAVGRPDLGNPAPGVRVTQAVGDQVFNQKTPVNKALDDSELGRVYHLNYGTTSTGIVDPKTGKVDPGTNGVVKGELNVNAGKYYYDDLQARGLALPDEKDLPGVLPRLASGNTAVSTAKSGSTAKVSSNCTTSTAKTSVSAQAASC</sequence>
<organism evidence="1 2">
    <name type="scientific">Mycolicibacterium neworleansense</name>
    <dbReference type="NCBI Taxonomy" id="146018"/>
    <lineage>
        <taxon>Bacteria</taxon>
        <taxon>Bacillati</taxon>
        <taxon>Actinomycetota</taxon>
        <taxon>Actinomycetes</taxon>
        <taxon>Mycobacteriales</taxon>
        <taxon>Mycobacteriaceae</taxon>
        <taxon>Mycolicibacterium</taxon>
    </lineage>
</organism>